<sequence>MQCTIPLRYLATRDDRDRNEAAFSFVPGYVLHPPWLYTNSNDKWRIGWIMQSHEATFKHQVQELHRVYERQRDLMNELKLREHSHIHQPSSDLLRLPPPPPPVREEAVERRKWLAIDLNQQPPELFSSEEEEGDHDTAKKFNSSDGLNGSMVIDLNSLPAEEEDHCPLIQSAAETLVTMMRIEDCVLQWFADIAAATETTTTAEQRNGALKRSCRKTRRLSWGEKRKRGASSKKRSKLSY</sequence>
<dbReference type="Proteomes" id="UP000015453">
    <property type="component" value="Unassembled WGS sequence"/>
</dbReference>
<feature type="region of interest" description="Disordered" evidence="1">
    <location>
        <begin position="125"/>
        <end position="146"/>
    </location>
</feature>
<gene>
    <name evidence="2" type="ORF">M569_13216</name>
</gene>
<accession>S8C4J9</accession>
<proteinExistence type="predicted"/>
<dbReference type="PANTHER" id="PTHR33167">
    <property type="entry name" value="TRANSCRIPTION FACTOR, PUTATIVE (DUF863)-RELATED"/>
    <property type="match status" value="1"/>
</dbReference>
<dbReference type="AlphaFoldDB" id="S8C4J9"/>
<keyword evidence="3" id="KW-1185">Reference proteome</keyword>
<dbReference type="OrthoDB" id="630817at2759"/>
<feature type="region of interest" description="Disordered" evidence="1">
    <location>
        <begin position="84"/>
        <end position="104"/>
    </location>
</feature>
<organism evidence="2 3">
    <name type="scientific">Genlisea aurea</name>
    <dbReference type="NCBI Taxonomy" id="192259"/>
    <lineage>
        <taxon>Eukaryota</taxon>
        <taxon>Viridiplantae</taxon>
        <taxon>Streptophyta</taxon>
        <taxon>Embryophyta</taxon>
        <taxon>Tracheophyta</taxon>
        <taxon>Spermatophyta</taxon>
        <taxon>Magnoliopsida</taxon>
        <taxon>eudicotyledons</taxon>
        <taxon>Gunneridae</taxon>
        <taxon>Pentapetalae</taxon>
        <taxon>asterids</taxon>
        <taxon>lamiids</taxon>
        <taxon>Lamiales</taxon>
        <taxon>Lentibulariaceae</taxon>
        <taxon>Genlisea</taxon>
    </lineage>
</organism>
<evidence type="ECO:0000313" key="3">
    <source>
        <dbReference type="Proteomes" id="UP000015453"/>
    </source>
</evidence>
<evidence type="ECO:0000313" key="2">
    <source>
        <dbReference type="EMBL" id="EPS61584.1"/>
    </source>
</evidence>
<evidence type="ECO:0000256" key="1">
    <source>
        <dbReference type="SAM" id="MobiDB-lite"/>
    </source>
</evidence>
<comment type="caution">
    <text evidence="2">The sequence shown here is derived from an EMBL/GenBank/DDBJ whole genome shotgun (WGS) entry which is preliminary data.</text>
</comment>
<reference evidence="2 3" key="1">
    <citation type="journal article" date="2013" name="BMC Genomics">
        <title>The miniature genome of a carnivorous plant Genlisea aurea contains a low number of genes and short non-coding sequences.</title>
        <authorList>
            <person name="Leushkin E.V."/>
            <person name="Sutormin R.A."/>
            <person name="Nabieva E.R."/>
            <person name="Penin A.A."/>
            <person name="Kondrashov A.S."/>
            <person name="Logacheva M.D."/>
        </authorList>
    </citation>
    <scope>NUCLEOTIDE SEQUENCE [LARGE SCALE GENOMIC DNA]</scope>
</reference>
<name>S8C4J9_9LAMI</name>
<feature type="region of interest" description="Disordered" evidence="1">
    <location>
        <begin position="218"/>
        <end position="240"/>
    </location>
</feature>
<protein>
    <submittedName>
        <fullName evidence="2">Uncharacterized protein</fullName>
    </submittedName>
</protein>
<dbReference type="EMBL" id="AUSU01006735">
    <property type="protein sequence ID" value="EPS61584.1"/>
    <property type="molecule type" value="Genomic_DNA"/>
</dbReference>
<dbReference type="PANTHER" id="PTHR33167:SF26">
    <property type="entry name" value="EXPRESSED PROTEIN"/>
    <property type="match status" value="1"/>
</dbReference>